<keyword evidence="2" id="KW-1185">Reference proteome</keyword>
<dbReference type="InterPro" id="IPR027965">
    <property type="entry name" value="SPMIP10"/>
</dbReference>
<dbReference type="Pfam" id="PF14983">
    <property type="entry name" value="SPMIP10-like"/>
    <property type="match status" value="1"/>
</dbReference>
<accession>A0A3M7SBY9</accession>
<evidence type="ECO:0000313" key="1">
    <source>
        <dbReference type="EMBL" id="RNA33334.1"/>
    </source>
</evidence>
<organism evidence="1 2">
    <name type="scientific">Brachionus plicatilis</name>
    <name type="common">Marine rotifer</name>
    <name type="synonym">Brachionus muelleri</name>
    <dbReference type="NCBI Taxonomy" id="10195"/>
    <lineage>
        <taxon>Eukaryota</taxon>
        <taxon>Metazoa</taxon>
        <taxon>Spiralia</taxon>
        <taxon>Gnathifera</taxon>
        <taxon>Rotifera</taxon>
        <taxon>Eurotatoria</taxon>
        <taxon>Monogononta</taxon>
        <taxon>Pseudotrocha</taxon>
        <taxon>Ploima</taxon>
        <taxon>Brachionidae</taxon>
        <taxon>Brachionus</taxon>
    </lineage>
</organism>
<dbReference type="PANTHER" id="PTHR35247:SF1">
    <property type="entry name" value="TESTIS-EXPRESSED PROTEIN 43"/>
    <property type="match status" value="1"/>
</dbReference>
<evidence type="ECO:0000313" key="2">
    <source>
        <dbReference type="Proteomes" id="UP000276133"/>
    </source>
</evidence>
<name>A0A3M7SBY9_BRAPC</name>
<dbReference type="AlphaFoldDB" id="A0A3M7SBY9"/>
<protein>
    <submittedName>
        <fullName evidence="1">Testis-expressed sequence 43-like</fullName>
    </submittedName>
</protein>
<dbReference type="OrthoDB" id="9972026at2759"/>
<proteinExistence type="predicted"/>
<reference evidence="1 2" key="1">
    <citation type="journal article" date="2018" name="Sci. Rep.">
        <title>Genomic signatures of local adaptation to the degree of environmental predictability in rotifers.</title>
        <authorList>
            <person name="Franch-Gras L."/>
            <person name="Hahn C."/>
            <person name="Garcia-Roger E.M."/>
            <person name="Carmona M.J."/>
            <person name="Serra M."/>
            <person name="Gomez A."/>
        </authorList>
    </citation>
    <scope>NUCLEOTIDE SEQUENCE [LARGE SCALE GENOMIC DNA]</scope>
    <source>
        <strain evidence="1">HYR1</strain>
    </source>
</reference>
<dbReference type="STRING" id="10195.A0A3M7SBY9"/>
<dbReference type="PANTHER" id="PTHR35247">
    <property type="entry name" value="TESTIS-EXPRESSED PROTEIN 43"/>
    <property type="match status" value="1"/>
</dbReference>
<dbReference type="EMBL" id="REGN01001651">
    <property type="protein sequence ID" value="RNA33334.1"/>
    <property type="molecule type" value="Genomic_DNA"/>
</dbReference>
<gene>
    <name evidence="1" type="ORF">BpHYR1_008779</name>
</gene>
<sequence>MSLAVKQFSSVENLPDWRSNQHIRVPWFSKNHPMIPRFYVQPWTQDIPNRPILLHNARNGNIPTYEHDDSLFLNKREQMKYNVQNRSQVDIRTKLPPRYQMLKPKNYQTTQRYNSNMLARF</sequence>
<dbReference type="Proteomes" id="UP000276133">
    <property type="component" value="Unassembled WGS sequence"/>
</dbReference>
<comment type="caution">
    <text evidence="1">The sequence shown here is derived from an EMBL/GenBank/DDBJ whole genome shotgun (WGS) entry which is preliminary data.</text>
</comment>